<keyword evidence="2" id="KW-1185">Reference proteome</keyword>
<gene>
    <name evidence="1" type="ORF">H920_15341</name>
</gene>
<dbReference type="EMBL" id="KN123809">
    <property type="protein sequence ID" value="KFO23176.1"/>
    <property type="molecule type" value="Genomic_DNA"/>
</dbReference>
<reference evidence="1 2" key="1">
    <citation type="submission" date="2013-11" db="EMBL/GenBank/DDBJ databases">
        <title>The Damaraland mole rat (Fukomys damarensis) genome and evolution of African mole rats.</title>
        <authorList>
            <person name="Gladyshev V.N."/>
            <person name="Fang X."/>
        </authorList>
    </citation>
    <scope>NUCLEOTIDE SEQUENCE [LARGE SCALE GENOMIC DNA]</scope>
    <source>
        <tissue evidence="1">Liver</tissue>
    </source>
</reference>
<evidence type="ECO:0000313" key="2">
    <source>
        <dbReference type="Proteomes" id="UP000028990"/>
    </source>
</evidence>
<organism evidence="1 2">
    <name type="scientific">Fukomys damarensis</name>
    <name type="common">Damaraland mole rat</name>
    <name type="synonym">Cryptomys damarensis</name>
    <dbReference type="NCBI Taxonomy" id="885580"/>
    <lineage>
        <taxon>Eukaryota</taxon>
        <taxon>Metazoa</taxon>
        <taxon>Chordata</taxon>
        <taxon>Craniata</taxon>
        <taxon>Vertebrata</taxon>
        <taxon>Euteleostomi</taxon>
        <taxon>Mammalia</taxon>
        <taxon>Eutheria</taxon>
        <taxon>Euarchontoglires</taxon>
        <taxon>Glires</taxon>
        <taxon>Rodentia</taxon>
        <taxon>Hystricomorpha</taxon>
        <taxon>Bathyergidae</taxon>
        <taxon>Fukomys</taxon>
    </lineage>
</organism>
<accession>A0A091DK78</accession>
<name>A0A091DK78_FUKDA</name>
<sequence>MEPWRQESLGQLRFAVDSGTKLPASDLGSDLGTVTRAIFSTFTVHACSCARPRTPDRLELDAKVIASAASLKQDPGLELEPVDATLWTGRVPAPALPVLALPSLGHQPSAFRPPSCVQFH</sequence>
<proteinExistence type="predicted"/>
<dbReference type="Proteomes" id="UP000028990">
    <property type="component" value="Unassembled WGS sequence"/>
</dbReference>
<evidence type="ECO:0000313" key="1">
    <source>
        <dbReference type="EMBL" id="KFO23176.1"/>
    </source>
</evidence>
<dbReference type="AlphaFoldDB" id="A0A091DK78"/>
<protein>
    <submittedName>
        <fullName evidence="1">Uncharacterized protein</fullName>
    </submittedName>
</protein>